<comment type="caution">
    <text evidence="1">The sequence shown here is derived from an EMBL/GenBank/DDBJ whole genome shotgun (WGS) entry which is preliminary data.</text>
</comment>
<evidence type="ECO:0000313" key="1">
    <source>
        <dbReference type="EMBL" id="MDM7830649.1"/>
    </source>
</evidence>
<dbReference type="RefSeq" id="WP_289445807.1">
    <property type="nucleotide sequence ID" value="NZ_JAUCGR010000001.1"/>
</dbReference>
<proteinExistence type="predicted"/>
<dbReference type="EMBL" id="JAUCGR010000001">
    <property type="protein sequence ID" value="MDM7830649.1"/>
    <property type="molecule type" value="Genomic_DNA"/>
</dbReference>
<gene>
    <name evidence="1" type="ORF">QRT05_04840</name>
</gene>
<dbReference type="Proteomes" id="UP001321453">
    <property type="component" value="Unassembled WGS sequence"/>
</dbReference>
<name>A0ABT7S558_9CELL</name>
<sequence>MTVRVDKEVLAATVVALDNLAAELPGLFSRAASLDARIDLAGLNGADAWAVDTVKDLQGRIGVLEQMSEASPSFGGVRMTGPQALEIAGQSMHVEDALVALRTTGTAAGAWENEDPANLSEWFDQLEAEALRKLAGMTDAEQAQKLVDAYHDMRDLQTTSAQAIAVTSQLLLKGGPALVRWLGEHRVLAALDTLGQPGNNPALANKLRAAFEFANTNYLRGKASFTAPGTFVPNLTQRVLLKVSPAVESFDEWVATMAAKQKPYQVLVRGESQLRPTILAQLLQSRQGVTVTSWVSDLLKTAPGQTASRLAGWGQTWFGSGWVDAAGNTYVRGGGNLLKLAGESGLATAAKTAGVLRVAGVAGSAFATVDGVVGLVNDREENAKAWSEGGTTGKAHVIGEYAETAFNASMTAALIAPNPVTLGLVAVTGAVWAGAEVVEHWDDITHAADVAADWAGDRVDDAADWAGDRLDDVKNSKVNPMNWF</sequence>
<evidence type="ECO:0008006" key="3">
    <source>
        <dbReference type="Google" id="ProtNLM"/>
    </source>
</evidence>
<keyword evidence="2" id="KW-1185">Reference proteome</keyword>
<protein>
    <recommendedName>
        <fullName evidence="3">WXG100 family type VII secretion target</fullName>
    </recommendedName>
</protein>
<evidence type="ECO:0000313" key="2">
    <source>
        <dbReference type="Proteomes" id="UP001321453"/>
    </source>
</evidence>
<organism evidence="1 2">
    <name type="scientific">Cellulomonas edaphi</name>
    <dbReference type="NCBI Taxonomy" id="3053468"/>
    <lineage>
        <taxon>Bacteria</taxon>
        <taxon>Bacillati</taxon>
        <taxon>Actinomycetota</taxon>
        <taxon>Actinomycetes</taxon>
        <taxon>Micrococcales</taxon>
        <taxon>Cellulomonadaceae</taxon>
        <taxon>Cellulomonas</taxon>
    </lineage>
</organism>
<reference evidence="1 2" key="1">
    <citation type="submission" date="2023-06" db="EMBL/GenBank/DDBJ databases">
        <title>Cellulomonas sp. MW9 Whole genome sequence.</title>
        <authorList>
            <person name="Park S."/>
        </authorList>
    </citation>
    <scope>NUCLEOTIDE SEQUENCE [LARGE SCALE GENOMIC DNA]</scope>
    <source>
        <strain evidence="1 2">MW9</strain>
    </source>
</reference>
<accession>A0ABT7S558</accession>